<accession>A0A239TE32</accession>
<dbReference type="OrthoDB" id="9795247at2"/>
<evidence type="ECO:0000256" key="1">
    <source>
        <dbReference type="ARBA" id="ARBA00006479"/>
    </source>
</evidence>
<protein>
    <submittedName>
        <fullName evidence="2">N-acetylmannosamine kinase</fullName>
    </submittedName>
</protein>
<dbReference type="EMBL" id="BKAR01000002">
    <property type="protein sequence ID" value="GEP83696.1"/>
    <property type="molecule type" value="Genomic_DNA"/>
</dbReference>
<organism evidence="2 3">
    <name type="scientific">Staphylococcus piscifermentans</name>
    <dbReference type="NCBI Taxonomy" id="70258"/>
    <lineage>
        <taxon>Bacteria</taxon>
        <taxon>Bacillati</taxon>
        <taxon>Bacillota</taxon>
        <taxon>Bacilli</taxon>
        <taxon>Bacillales</taxon>
        <taxon>Staphylococcaceae</taxon>
        <taxon>Staphylococcus</taxon>
    </lineage>
</organism>
<dbReference type="Pfam" id="PF00480">
    <property type="entry name" value="ROK"/>
    <property type="match status" value="1"/>
</dbReference>
<keyword evidence="2" id="KW-0418">Kinase</keyword>
<sequence>MYSIAVDIGGTNIKAAVLNDELDIVKYVKIPTPDNKEVLIVEKVYRLIRDYIEQYALASPFIGISSAGVIDSERGEVVYTGPTIQNFDGTNFYQALSDLSNQIKIYNDVDAALLRELAFHQYEEENIFCLTLGTGIGGAFYNHKLGLYAGERHRANEIGYLLYRAEDDKTFEKRASTAALKELMQKWEFEFASNVPRLFELAETGDTLAQAILNEWATHVAEGIAQIQIMYDPGLILIGGGISAQGAALLKYIEPKVHDFLPPDYGVARLQTTQTENHAALFGVVSQR</sequence>
<reference evidence="2 3" key="1">
    <citation type="submission" date="2019-07" db="EMBL/GenBank/DDBJ databases">
        <title>Whole genome shotgun sequence of Staphylococcus piscifermentans NBRC 109625.</title>
        <authorList>
            <person name="Hosoyama A."/>
            <person name="Uohara A."/>
            <person name="Ohji S."/>
            <person name="Ichikawa N."/>
        </authorList>
    </citation>
    <scope>NUCLEOTIDE SEQUENCE [LARGE SCALE GENOMIC DNA]</scope>
    <source>
        <strain evidence="2 3">NBRC 109625</strain>
    </source>
</reference>
<evidence type="ECO:0000313" key="2">
    <source>
        <dbReference type="EMBL" id="GEP83696.1"/>
    </source>
</evidence>
<dbReference type="Gene3D" id="3.30.420.40">
    <property type="match status" value="2"/>
</dbReference>
<keyword evidence="3" id="KW-1185">Reference proteome</keyword>
<dbReference type="InterPro" id="IPR043129">
    <property type="entry name" value="ATPase_NBD"/>
</dbReference>
<dbReference type="InterPro" id="IPR000600">
    <property type="entry name" value="ROK"/>
</dbReference>
<dbReference type="PANTHER" id="PTHR18964">
    <property type="entry name" value="ROK (REPRESSOR, ORF, KINASE) FAMILY"/>
    <property type="match status" value="1"/>
</dbReference>
<dbReference type="SUPFAM" id="SSF53067">
    <property type="entry name" value="Actin-like ATPase domain"/>
    <property type="match status" value="1"/>
</dbReference>
<dbReference type="RefSeq" id="WP_095102618.1">
    <property type="nucleotide sequence ID" value="NZ_BKAR01000002.1"/>
</dbReference>
<dbReference type="Proteomes" id="UP000321736">
    <property type="component" value="Unassembled WGS sequence"/>
</dbReference>
<name>A0A239TE32_9STAP</name>
<dbReference type="PANTHER" id="PTHR18964:SF165">
    <property type="entry name" value="BETA-GLUCOSIDE KINASE"/>
    <property type="match status" value="1"/>
</dbReference>
<keyword evidence="2" id="KW-0808">Transferase</keyword>
<gene>
    <name evidence="2" type="ORF">SPI02_02810</name>
</gene>
<proteinExistence type="inferred from homology"/>
<evidence type="ECO:0000313" key="3">
    <source>
        <dbReference type="Proteomes" id="UP000321736"/>
    </source>
</evidence>
<dbReference type="GO" id="GO:0016301">
    <property type="term" value="F:kinase activity"/>
    <property type="evidence" value="ECO:0007669"/>
    <property type="project" value="UniProtKB-KW"/>
</dbReference>
<dbReference type="AlphaFoldDB" id="A0A239TE32"/>
<comment type="similarity">
    <text evidence="1">Belongs to the ROK (NagC/XylR) family.</text>
</comment>
<comment type="caution">
    <text evidence="2">The sequence shown here is derived from an EMBL/GenBank/DDBJ whole genome shotgun (WGS) entry which is preliminary data.</text>
</comment>